<dbReference type="RefSeq" id="WP_160610048.1">
    <property type="nucleotide sequence ID" value="NZ_WTZA01000001.1"/>
</dbReference>
<dbReference type="PANTHER" id="PTHR43211">
    <property type="entry name" value="FUMARYLACETOACETATE HYDROLASE"/>
    <property type="match status" value="1"/>
</dbReference>
<dbReference type="InterPro" id="IPR011234">
    <property type="entry name" value="Fumarylacetoacetase-like_C"/>
</dbReference>
<dbReference type="Pfam" id="PF18288">
    <property type="entry name" value="FAA_hydro_N_2"/>
    <property type="match status" value="1"/>
</dbReference>
<reference evidence="3 4" key="1">
    <citation type="submission" date="2019-12" db="EMBL/GenBank/DDBJ databases">
        <title>Genomic-based taxomic classification of the family Erythrobacteraceae.</title>
        <authorList>
            <person name="Xu L."/>
        </authorList>
    </citation>
    <scope>NUCLEOTIDE SEQUENCE [LARGE SCALE GENOMIC DNA]</scope>
    <source>
        <strain evidence="3 4">100921-2</strain>
    </source>
</reference>
<keyword evidence="4" id="KW-1185">Reference proteome</keyword>
<sequence>MKLASLKHGRDGKLVVVSKDITRYSSAEHIAPTMQYALDNWSQVAPQLEALYRDVEHWTVPCGRFHEHDAASPLPRAYQWADGSAYINHVELVRQARGAKVPESFYHDPLMYQGGSDGFLAPRDPIPLKDQAWGCDMEGEIAAIVDDVPMGVSPEDAADHIKLLMLVNDVSLRGLIPGELEKGFGFFQSKPASAFSPVAVTPDELGEAWSGSVINLPLMVDYNGQAFGRANAAQEATFSLADLIAHAAKTRNLAAGSIIGSGTVSNKGADGGAGKPVSAGGAGYSCIAEIRMIETIDGGQPTTPFMKPGDVVSIEMRDQQGHSIFGKIEQEVVAA</sequence>
<dbReference type="Pfam" id="PF01557">
    <property type="entry name" value="FAA_hydrolase"/>
    <property type="match status" value="1"/>
</dbReference>
<evidence type="ECO:0000313" key="3">
    <source>
        <dbReference type="EMBL" id="MXO74277.1"/>
    </source>
</evidence>
<comment type="caution">
    <text evidence="3">The sequence shown here is derived from an EMBL/GenBank/DDBJ whole genome shotgun (WGS) entry which is preliminary data.</text>
</comment>
<dbReference type="EMBL" id="WTZA01000001">
    <property type="protein sequence ID" value="MXO74277.1"/>
    <property type="molecule type" value="Genomic_DNA"/>
</dbReference>
<dbReference type="InterPro" id="IPR036663">
    <property type="entry name" value="Fumarylacetoacetase_C_sf"/>
</dbReference>
<feature type="domain" description="Fumarylacetoacetase-like C-terminal" evidence="1">
    <location>
        <begin position="80"/>
        <end position="332"/>
    </location>
</feature>
<dbReference type="PANTHER" id="PTHR43211:SF1">
    <property type="entry name" value="BLL6422 PROTEIN"/>
    <property type="match status" value="1"/>
</dbReference>
<name>A0A6I4TC97_9SPHN</name>
<dbReference type="GO" id="GO:0003824">
    <property type="term" value="F:catalytic activity"/>
    <property type="evidence" value="ECO:0007669"/>
    <property type="project" value="InterPro"/>
</dbReference>
<gene>
    <name evidence="3" type="ORF">GRI40_03445</name>
</gene>
<feature type="domain" description="Fumarylacetoacetase N-terminal" evidence="2">
    <location>
        <begin position="1"/>
        <end position="76"/>
    </location>
</feature>
<dbReference type="AlphaFoldDB" id="A0A6I4TC97"/>
<dbReference type="OrthoDB" id="9775905at2"/>
<proteinExistence type="predicted"/>
<evidence type="ECO:0000259" key="1">
    <source>
        <dbReference type="Pfam" id="PF01557"/>
    </source>
</evidence>
<evidence type="ECO:0000313" key="4">
    <source>
        <dbReference type="Proteomes" id="UP000439522"/>
    </source>
</evidence>
<accession>A0A6I4TC97</accession>
<dbReference type="InterPro" id="IPR041072">
    <property type="entry name" value="FAA_hydro_N"/>
</dbReference>
<dbReference type="Proteomes" id="UP000439522">
    <property type="component" value="Unassembled WGS sequence"/>
</dbReference>
<protein>
    <submittedName>
        <fullName evidence="3">2-keto-4-pentenoate hydratase</fullName>
    </submittedName>
</protein>
<dbReference type="SUPFAM" id="SSF56529">
    <property type="entry name" value="FAH"/>
    <property type="match status" value="1"/>
</dbReference>
<organism evidence="3 4">
    <name type="scientific">Tsuneonella aeria</name>
    <dbReference type="NCBI Taxonomy" id="1837929"/>
    <lineage>
        <taxon>Bacteria</taxon>
        <taxon>Pseudomonadati</taxon>
        <taxon>Pseudomonadota</taxon>
        <taxon>Alphaproteobacteria</taxon>
        <taxon>Sphingomonadales</taxon>
        <taxon>Erythrobacteraceae</taxon>
        <taxon>Tsuneonella</taxon>
    </lineage>
</organism>
<dbReference type="Gene3D" id="3.90.850.10">
    <property type="entry name" value="Fumarylacetoacetase-like, C-terminal domain"/>
    <property type="match status" value="1"/>
</dbReference>
<evidence type="ECO:0000259" key="2">
    <source>
        <dbReference type="Pfam" id="PF18288"/>
    </source>
</evidence>